<dbReference type="Gene3D" id="1.10.287.770">
    <property type="entry name" value="YojJ-like"/>
    <property type="match status" value="1"/>
</dbReference>
<evidence type="ECO:0000256" key="3">
    <source>
        <dbReference type="ARBA" id="ARBA00022448"/>
    </source>
</evidence>
<comment type="subcellular location">
    <subcellularLocation>
        <location evidence="1">Membrane</location>
        <topology evidence="1">Multi-pass membrane protein</topology>
    </subcellularLocation>
</comment>
<evidence type="ECO:0000313" key="14">
    <source>
        <dbReference type="EMBL" id="TDG50441.1"/>
    </source>
</evidence>
<dbReference type="GO" id="GO:0015280">
    <property type="term" value="F:ligand-gated sodium channel activity"/>
    <property type="evidence" value="ECO:0007669"/>
    <property type="project" value="TreeGrafter"/>
</dbReference>
<keyword evidence="10 12" id="KW-0739">Sodium transport</keyword>
<evidence type="ECO:0000256" key="10">
    <source>
        <dbReference type="ARBA" id="ARBA00023201"/>
    </source>
</evidence>
<dbReference type="EMBL" id="LSRL02000015">
    <property type="protein sequence ID" value="TDG50441.1"/>
    <property type="molecule type" value="Genomic_DNA"/>
</dbReference>
<evidence type="ECO:0000256" key="8">
    <source>
        <dbReference type="ARBA" id="ARBA00023065"/>
    </source>
</evidence>
<gene>
    <name evidence="14" type="ORF">AWZ03_003030</name>
</gene>
<dbReference type="InterPro" id="IPR001873">
    <property type="entry name" value="ENaC"/>
</dbReference>
<dbReference type="OMA" id="GTWDNET"/>
<evidence type="ECO:0000256" key="1">
    <source>
        <dbReference type="ARBA" id="ARBA00004141"/>
    </source>
</evidence>
<keyword evidence="9 13" id="KW-0472">Membrane</keyword>
<dbReference type="GO" id="GO:0005886">
    <property type="term" value="C:plasma membrane"/>
    <property type="evidence" value="ECO:0007669"/>
    <property type="project" value="TreeGrafter"/>
</dbReference>
<feature type="transmembrane region" description="Helical" evidence="13">
    <location>
        <begin position="66"/>
        <end position="87"/>
    </location>
</feature>
<dbReference type="PANTHER" id="PTHR11690">
    <property type="entry name" value="AMILORIDE-SENSITIVE SODIUM CHANNEL-RELATED"/>
    <property type="match status" value="1"/>
</dbReference>
<dbReference type="Pfam" id="PF00858">
    <property type="entry name" value="ASC"/>
    <property type="match status" value="2"/>
</dbReference>
<feature type="transmembrane region" description="Helical" evidence="13">
    <location>
        <begin position="366"/>
        <end position="391"/>
    </location>
</feature>
<protein>
    <recommendedName>
        <fullName evidence="16">Sodium channel protein Nach</fullName>
    </recommendedName>
</protein>
<comment type="caution">
    <text evidence="14">The sequence shown here is derived from an EMBL/GenBank/DDBJ whole genome shotgun (WGS) entry which is preliminary data.</text>
</comment>
<evidence type="ECO:0000256" key="6">
    <source>
        <dbReference type="ARBA" id="ARBA00022989"/>
    </source>
</evidence>
<evidence type="ECO:0000256" key="13">
    <source>
        <dbReference type="SAM" id="Phobius"/>
    </source>
</evidence>
<keyword evidence="5 12" id="KW-0812">Transmembrane</keyword>
<evidence type="ECO:0000256" key="5">
    <source>
        <dbReference type="ARBA" id="ARBA00022692"/>
    </source>
</evidence>
<keyword evidence="8 12" id="KW-0406">Ion transport</keyword>
<accession>A0A484BRQ7</accession>
<evidence type="ECO:0000256" key="7">
    <source>
        <dbReference type="ARBA" id="ARBA00023053"/>
    </source>
</evidence>
<sequence length="418" mass="48045">MVNIESTSNAIWWIKNPNAAKAGGTAGRKESLGSTFCQDIAELLRNISLQGYSKLLAAEFTLAERLIWLLVHTATLISMVAVLMLTWEHFVAQYFVINLKDPLYPVQNVPFPAVSICSNNRISLRAATAYALELQRNDPSPRELKYYLDNLTNLHRLYSFGDKETPNDEYTNFQAFLDIFGTWDNETFFNTRRIMYMRRCYFHTEANMPQMGSIYTFPNCITRCRIRSIIALCKCLPFQMPLELVESFDGLVYCTLAHVACLSNYQFKWNNVLTQRLRIPGLERESEEALFCPQCLPSCNDVQYSVSLNELPIDTYLANLSPDEVDTSLGTDLSVLRVFFGKPNANYYMRLLNNEWFEIFSTVGNILSIFMGFSLVAIFETLFFICKHIYLGCHRILERSRATSRGKKLDATKLKIYP</sequence>
<keyword evidence="15" id="KW-1185">Reference proteome</keyword>
<evidence type="ECO:0000256" key="4">
    <source>
        <dbReference type="ARBA" id="ARBA00022461"/>
    </source>
</evidence>
<keyword evidence="4 12" id="KW-0894">Sodium channel</keyword>
<evidence type="ECO:0000256" key="12">
    <source>
        <dbReference type="RuleBase" id="RU000679"/>
    </source>
</evidence>
<dbReference type="STRING" id="7232.A0A484BRQ7"/>
<evidence type="ECO:0000256" key="2">
    <source>
        <dbReference type="ARBA" id="ARBA00007193"/>
    </source>
</evidence>
<comment type="similarity">
    <text evidence="2 12">Belongs to the amiloride-sensitive sodium channel (TC 1.A.6) family.</text>
</comment>
<evidence type="ECO:0008006" key="16">
    <source>
        <dbReference type="Google" id="ProtNLM"/>
    </source>
</evidence>
<keyword evidence="7" id="KW-0915">Sodium</keyword>
<reference evidence="14 15" key="1">
    <citation type="journal article" date="2019" name="J. Hered.">
        <title>An Improved Genome Assembly for Drosophila navojoa, the Basal Species in the mojavensis Cluster.</title>
        <authorList>
            <person name="Vanderlinde T."/>
            <person name="Dupim E.G."/>
            <person name="Nazario-Yepiz N.O."/>
            <person name="Carvalho A.B."/>
        </authorList>
    </citation>
    <scope>NUCLEOTIDE SEQUENCE [LARGE SCALE GENOMIC DNA]</scope>
    <source>
        <strain evidence="14">Navoj_Jal97</strain>
        <tissue evidence="14">Whole organism</tissue>
    </source>
</reference>
<dbReference type="PANTHER" id="PTHR11690:SF253">
    <property type="entry name" value="PICKPOCKET 18-RELATED"/>
    <property type="match status" value="1"/>
</dbReference>
<keyword evidence="3 12" id="KW-0813">Transport</keyword>
<dbReference type="OrthoDB" id="6436100at2759"/>
<keyword evidence="6 13" id="KW-1133">Transmembrane helix</keyword>
<organism evidence="14 15">
    <name type="scientific">Drosophila navojoa</name>
    <name type="common">Fruit fly</name>
    <dbReference type="NCBI Taxonomy" id="7232"/>
    <lineage>
        <taxon>Eukaryota</taxon>
        <taxon>Metazoa</taxon>
        <taxon>Ecdysozoa</taxon>
        <taxon>Arthropoda</taxon>
        <taxon>Hexapoda</taxon>
        <taxon>Insecta</taxon>
        <taxon>Pterygota</taxon>
        <taxon>Neoptera</taxon>
        <taxon>Endopterygota</taxon>
        <taxon>Diptera</taxon>
        <taxon>Brachycera</taxon>
        <taxon>Muscomorpha</taxon>
        <taxon>Ephydroidea</taxon>
        <taxon>Drosophilidae</taxon>
        <taxon>Drosophila</taxon>
    </lineage>
</organism>
<proteinExistence type="inferred from homology"/>
<evidence type="ECO:0000256" key="9">
    <source>
        <dbReference type="ARBA" id="ARBA00023136"/>
    </source>
</evidence>
<dbReference type="AlphaFoldDB" id="A0A484BRQ7"/>
<evidence type="ECO:0000313" key="15">
    <source>
        <dbReference type="Proteomes" id="UP000295192"/>
    </source>
</evidence>
<name>A0A484BRQ7_DRONA</name>
<keyword evidence="11 12" id="KW-0407">Ion channel</keyword>
<dbReference type="Proteomes" id="UP000295192">
    <property type="component" value="Unassembled WGS sequence"/>
</dbReference>
<evidence type="ECO:0000256" key="11">
    <source>
        <dbReference type="ARBA" id="ARBA00023303"/>
    </source>
</evidence>